<feature type="region of interest" description="Disordered" evidence="1">
    <location>
        <begin position="1"/>
        <end position="26"/>
    </location>
</feature>
<dbReference type="AlphaFoldDB" id="A0AAD3NGJ3"/>
<dbReference type="Proteomes" id="UP001279410">
    <property type="component" value="Unassembled WGS sequence"/>
</dbReference>
<name>A0AAD3NGJ3_LATJO</name>
<organism evidence="2 3">
    <name type="scientific">Lates japonicus</name>
    <name type="common">Japanese lates</name>
    <dbReference type="NCBI Taxonomy" id="270547"/>
    <lineage>
        <taxon>Eukaryota</taxon>
        <taxon>Metazoa</taxon>
        <taxon>Chordata</taxon>
        <taxon>Craniata</taxon>
        <taxon>Vertebrata</taxon>
        <taxon>Euteleostomi</taxon>
        <taxon>Actinopterygii</taxon>
        <taxon>Neopterygii</taxon>
        <taxon>Teleostei</taxon>
        <taxon>Neoteleostei</taxon>
        <taxon>Acanthomorphata</taxon>
        <taxon>Carangaria</taxon>
        <taxon>Carangaria incertae sedis</taxon>
        <taxon>Centropomidae</taxon>
        <taxon>Lates</taxon>
    </lineage>
</organism>
<evidence type="ECO:0000313" key="2">
    <source>
        <dbReference type="EMBL" id="GLD72536.1"/>
    </source>
</evidence>
<dbReference type="EMBL" id="BRZM01001084">
    <property type="protein sequence ID" value="GLD72536.1"/>
    <property type="molecule type" value="Genomic_DNA"/>
</dbReference>
<reference evidence="2" key="1">
    <citation type="submission" date="2022-08" db="EMBL/GenBank/DDBJ databases">
        <title>Genome sequencing of akame (Lates japonicus).</title>
        <authorList>
            <person name="Hashiguchi Y."/>
            <person name="Takahashi H."/>
        </authorList>
    </citation>
    <scope>NUCLEOTIDE SEQUENCE</scope>
    <source>
        <strain evidence="2">Kochi</strain>
    </source>
</reference>
<comment type="caution">
    <text evidence="2">The sequence shown here is derived from an EMBL/GenBank/DDBJ whole genome shotgun (WGS) entry which is preliminary data.</text>
</comment>
<sequence length="190" mass="21005">MDRNEVSPASAATMKKKAVGGSGCSHISAPKAVASKCTRSTSIHNCLDSGSPGAPSGKQAGVASNVVMDETDDGEEESKFQHPRLRRAGGERQWRRWRRRRRRRQYQDEELYARRGSRDLGFQEKLQQGALPYAHRGRSCRPTAHCCLQSYRDPDTLSGRCCPARRDQQSIWGGGVGISGRGRGFKRDSG</sequence>
<evidence type="ECO:0000256" key="1">
    <source>
        <dbReference type="SAM" id="MobiDB-lite"/>
    </source>
</evidence>
<gene>
    <name evidence="2" type="ORF">AKAME5_002386100</name>
</gene>
<feature type="compositionally biased region" description="Basic residues" evidence="1">
    <location>
        <begin position="95"/>
        <end position="104"/>
    </location>
</feature>
<feature type="region of interest" description="Disordered" evidence="1">
    <location>
        <begin position="86"/>
        <end position="105"/>
    </location>
</feature>
<evidence type="ECO:0000313" key="3">
    <source>
        <dbReference type="Proteomes" id="UP001279410"/>
    </source>
</evidence>
<keyword evidence="3" id="KW-1185">Reference proteome</keyword>
<feature type="region of interest" description="Disordered" evidence="1">
    <location>
        <begin position="46"/>
        <end position="80"/>
    </location>
</feature>
<proteinExistence type="predicted"/>
<accession>A0AAD3NGJ3</accession>
<protein>
    <submittedName>
        <fullName evidence="2">Potassium/sodium hyperpolarization-activated cyclic nucleotide-gated channel 2-like isoform X1</fullName>
    </submittedName>
</protein>